<proteinExistence type="predicted"/>
<reference evidence="1 2" key="1">
    <citation type="journal article" date="2014" name="Agronomy (Basel)">
        <title>A Draft Genome Sequence for Ensete ventricosum, the Drought-Tolerant Tree Against Hunger.</title>
        <authorList>
            <person name="Harrison J."/>
            <person name="Moore K.A."/>
            <person name="Paszkiewicz K."/>
            <person name="Jones T."/>
            <person name="Grant M."/>
            <person name="Ambacheew D."/>
            <person name="Muzemil S."/>
            <person name="Studholme D.J."/>
        </authorList>
    </citation>
    <scope>NUCLEOTIDE SEQUENCE [LARGE SCALE GENOMIC DNA]</scope>
</reference>
<gene>
    <name evidence="1" type="ORF">B296_00004407</name>
</gene>
<protein>
    <submittedName>
        <fullName evidence="1">Uncharacterized protein</fullName>
    </submittedName>
</protein>
<organism evidence="1 2">
    <name type="scientific">Ensete ventricosum</name>
    <name type="common">Abyssinian banana</name>
    <name type="synonym">Musa ensete</name>
    <dbReference type="NCBI Taxonomy" id="4639"/>
    <lineage>
        <taxon>Eukaryota</taxon>
        <taxon>Viridiplantae</taxon>
        <taxon>Streptophyta</taxon>
        <taxon>Embryophyta</taxon>
        <taxon>Tracheophyta</taxon>
        <taxon>Spermatophyta</taxon>
        <taxon>Magnoliopsida</taxon>
        <taxon>Liliopsida</taxon>
        <taxon>Zingiberales</taxon>
        <taxon>Musaceae</taxon>
        <taxon>Ensete</taxon>
    </lineage>
</organism>
<name>A0A427B8Z1_ENSVE</name>
<dbReference type="AlphaFoldDB" id="A0A427B8Z1"/>
<evidence type="ECO:0000313" key="1">
    <source>
        <dbReference type="EMBL" id="RRT84969.1"/>
    </source>
</evidence>
<dbReference type="Proteomes" id="UP000287651">
    <property type="component" value="Unassembled WGS sequence"/>
</dbReference>
<dbReference type="EMBL" id="AMZH03000198">
    <property type="protein sequence ID" value="RRT84969.1"/>
    <property type="molecule type" value="Genomic_DNA"/>
</dbReference>
<accession>A0A427B8Z1</accession>
<comment type="caution">
    <text evidence="1">The sequence shown here is derived from an EMBL/GenBank/DDBJ whole genome shotgun (WGS) entry which is preliminary data.</text>
</comment>
<evidence type="ECO:0000313" key="2">
    <source>
        <dbReference type="Proteomes" id="UP000287651"/>
    </source>
</evidence>
<sequence>MGIALQRQQRISLFHRNNAKLKLWQRRCRNRGDERAREMKIKAFRHASSPTHPSVGIRCTCLLIRDIDCDYFKDIIIRCRCRSRSQKVALLRSICGGAIRRVLSSCVFREGFCNFTPDSSLLPPTVDAITTTDNQSIRRRI</sequence>